<evidence type="ECO:0000256" key="1">
    <source>
        <dbReference type="SAM" id="SignalP"/>
    </source>
</evidence>
<dbReference type="KEGG" id="hazt:125179053"/>
<evidence type="ECO:0000313" key="3">
    <source>
        <dbReference type="Proteomes" id="UP000694843"/>
    </source>
</evidence>
<keyword evidence="3" id="KW-1185">Reference proteome</keyword>
<dbReference type="Proteomes" id="UP000694843">
    <property type="component" value="Unplaced"/>
</dbReference>
<dbReference type="InterPro" id="IPR001304">
    <property type="entry name" value="C-type_lectin-like"/>
</dbReference>
<keyword evidence="1" id="KW-0732">Signal</keyword>
<feature type="chain" id="PRO_5037195172" evidence="1">
    <location>
        <begin position="25"/>
        <end position="249"/>
    </location>
</feature>
<dbReference type="SUPFAM" id="SSF56436">
    <property type="entry name" value="C-type lectin-like"/>
    <property type="match status" value="1"/>
</dbReference>
<dbReference type="GeneID" id="125179053"/>
<dbReference type="OrthoDB" id="6397434at2759"/>
<organism evidence="3 4">
    <name type="scientific">Hyalella azteca</name>
    <name type="common">Amphipod</name>
    <dbReference type="NCBI Taxonomy" id="294128"/>
    <lineage>
        <taxon>Eukaryota</taxon>
        <taxon>Metazoa</taxon>
        <taxon>Ecdysozoa</taxon>
        <taxon>Arthropoda</taxon>
        <taxon>Crustacea</taxon>
        <taxon>Multicrustacea</taxon>
        <taxon>Malacostraca</taxon>
        <taxon>Eumalacostraca</taxon>
        <taxon>Peracarida</taxon>
        <taxon>Amphipoda</taxon>
        <taxon>Senticaudata</taxon>
        <taxon>Talitrida</taxon>
        <taxon>Talitroidea</taxon>
        <taxon>Hyalellidae</taxon>
        <taxon>Hyalella</taxon>
    </lineage>
</organism>
<reference evidence="4" key="1">
    <citation type="submission" date="2025-08" db="UniProtKB">
        <authorList>
            <consortium name="RefSeq"/>
        </authorList>
    </citation>
    <scope>IDENTIFICATION</scope>
    <source>
        <tissue evidence="4">Whole organism</tissue>
    </source>
</reference>
<dbReference type="Gene3D" id="3.10.100.10">
    <property type="entry name" value="Mannose-Binding Protein A, subunit A"/>
    <property type="match status" value="1"/>
</dbReference>
<dbReference type="InterPro" id="IPR016187">
    <property type="entry name" value="CTDL_fold"/>
</dbReference>
<sequence length="249" mass="27402">MDLPLLAALGALLCVCCSIEEGSAYTFRTFMGAEIATTAISSSAVVQRPCECRALCRDACVAVAIRRRLPSHFHCSFTEQKIAFTNDLVASTLDSRVFYKRQGCRTNFTLVDNVGCIYVSTVALNFTAAAASCPFDSQLFTANFLIDFNAMREYLLKNADSSSMNLWIGLNRTSNIETWKWFGSGTIQAPTPVGMVPGGTIPPSPYWGKNDPNENSDCAKILLKPTIGYFYHVADAQCSLEYKFLCKQI</sequence>
<evidence type="ECO:0000313" key="4">
    <source>
        <dbReference type="RefSeq" id="XP_047740111.1"/>
    </source>
</evidence>
<gene>
    <name evidence="4" type="primary">LOC125179053</name>
</gene>
<dbReference type="PROSITE" id="PS50041">
    <property type="entry name" value="C_TYPE_LECTIN_2"/>
    <property type="match status" value="1"/>
</dbReference>
<dbReference type="CDD" id="cd00037">
    <property type="entry name" value="CLECT"/>
    <property type="match status" value="1"/>
</dbReference>
<protein>
    <submittedName>
        <fullName evidence="4">Uncharacterized protein LOC125179053</fullName>
    </submittedName>
</protein>
<dbReference type="SMART" id="SM00034">
    <property type="entry name" value="CLECT"/>
    <property type="match status" value="1"/>
</dbReference>
<proteinExistence type="predicted"/>
<accession>A0A979FSG8</accession>
<dbReference type="Pfam" id="PF00059">
    <property type="entry name" value="Lectin_C"/>
    <property type="match status" value="1"/>
</dbReference>
<feature type="domain" description="C-type lectin" evidence="2">
    <location>
        <begin position="116"/>
        <end position="247"/>
    </location>
</feature>
<name>A0A979FSG8_HYAAZ</name>
<dbReference type="InterPro" id="IPR016186">
    <property type="entry name" value="C-type_lectin-like/link_sf"/>
</dbReference>
<dbReference type="AlphaFoldDB" id="A0A979FSG8"/>
<dbReference type="RefSeq" id="XP_047740111.1">
    <property type="nucleotide sequence ID" value="XM_047884155.1"/>
</dbReference>
<feature type="signal peptide" evidence="1">
    <location>
        <begin position="1"/>
        <end position="24"/>
    </location>
</feature>
<evidence type="ECO:0000259" key="2">
    <source>
        <dbReference type="PROSITE" id="PS50041"/>
    </source>
</evidence>